<dbReference type="SUPFAM" id="SSF56601">
    <property type="entry name" value="beta-lactamase/transpeptidase-like"/>
    <property type="match status" value="1"/>
</dbReference>
<feature type="compositionally biased region" description="Polar residues" evidence="1">
    <location>
        <begin position="426"/>
        <end position="441"/>
    </location>
</feature>
<reference evidence="2 3" key="1">
    <citation type="journal article" date="2016" name="Sci. Rep.">
        <title>Draft genome sequencing and secretome analysis of fungal phytopathogen Ascochyta rabiei provides insight into the necrotrophic effector repertoire.</title>
        <authorList>
            <person name="Verma S."/>
            <person name="Gazara R.K."/>
            <person name="Nizam S."/>
            <person name="Parween S."/>
            <person name="Chattopadhyay D."/>
            <person name="Verma P.K."/>
        </authorList>
    </citation>
    <scope>NUCLEOTIDE SEQUENCE [LARGE SCALE GENOMIC DNA]</scope>
    <source>
        <strain evidence="2 3">ArDII</strain>
    </source>
</reference>
<protein>
    <submittedName>
        <fullName evidence="2">Sequence-specific DNA binding RNA polymerase II transcription factor</fullName>
    </submittedName>
</protein>
<dbReference type="Proteomes" id="UP000076837">
    <property type="component" value="Unassembled WGS sequence"/>
</dbReference>
<sequence>MPFPEETLKNLAKTVEDACANAKTDIPGVSVVVVGKVRKELFAHAAGQRGISSSDPMTLDNVFWIASCTKMICGIACTQLLEQGKLHLDDGDETEKLKPELKDLQVLQKDGKLIPKNKKITLRMLLTHTPLVFQPGEGWEYGLNIDFAGLALERVTGMSLNDYFHKNIFEPLELKNISLFPTAEMKKQLAYMNHRNKDGWLIARDPLLRKPLVAEPSEVKDALNGAGAGCFAKPSDYAQIIATLLNNGTSPTTGAKLLDKATVDTMFSNQIENFPDFARQGIDVYGPLTACTNCEKTKKNCTFKWLRSQRVLQATQPSPGTASSAKRRRTNSNTAITSQKPNETPKQVETGEELCRSDPTGNGKSVSPAPLGVTFGDFPGVPAFETALSTTAFQSTPTLWCDGLGLPARAPFGRFNDVFEDDASSLTYDSGQGSSLETPPGSTKEVTEDSLTQVADTRPSETLQKVEGAVMRTGRKRRRRSSSVSLSNGALPCPAISFAAEFVSSANTTFLREGLLKIYHDSFENALSCWLTERTCPYSTKADISLANDGGPDWNRIYHRVFRLDRVASSIRGRQLTFSEDKAVSKALNSAIFSFATQWAQSSERSRARYPFDYSGSRGGSELFTSHSANYSSSGIEFDRSLQVTAWHDARAALQDAGETESFRLVLAQIVFSLTQRPDDADNKSNLETAGESVKSTRPISYGEEGGMVECEDLMSKLNLAMGAEDPPVYLEKGVRLIHSLRSRMKMCTGTPPMKTRANRRGKQYRPSTQCTDAADRATVDLLFWLGVMFDTLSSAMHKRPLVLSDEDSNVYANERHSSPDQKPQSVGSSVARSTEGVWDIHLFAQQRTRLQQQLVRWPCSFEQASALLCDAAPVKVLLFRKVTRIQTLLARSCSGEMIERSIKAALGICEHWKKLYAPFIRDCMQHHDTLPPRIQSWYVCLTGHWHLATLLLADLIDIVDDSELGVETQQAQRASTDFVGYFRKSNCRALSELARCACPREDASFAQSRDFHFAVNQGALLTEPWTAVLIRAFAKAAVVLLETESMVPSLPLDCTSEVEEAFQRADDCVKALWYLGQKSDLALTAAKILGYALTEKRKGVEEKIEELSSYLETEMWQGFIELDESARWDYPN</sequence>
<evidence type="ECO:0000313" key="2">
    <source>
        <dbReference type="EMBL" id="KZM26496.1"/>
    </source>
</evidence>
<evidence type="ECO:0000256" key="1">
    <source>
        <dbReference type="SAM" id="MobiDB-lite"/>
    </source>
</evidence>
<feature type="region of interest" description="Disordered" evidence="1">
    <location>
        <begin position="678"/>
        <end position="701"/>
    </location>
</feature>
<comment type="caution">
    <text evidence="2">The sequence shown here is derived from an EMBL/GenBank/DDBJ whole genome shotgun (WGS) entry which is preliminary data.</text>
</comment>
<name>A0A163JPN6_DIDRA</name>
<feature type="compositionally biased region" description="Polar residues" evidence="1">
    <location>
        <begin position="686"/>
        <end position="699"/>
    </location>
</feature>
<gene>
    <name evidence="2" type="ORF">ST47_g2284</name>
</gene>
<dbReference type="PANTHER" id="PTHR43283">
    <property type="entry name" value="BETA-LACTAMASE-RELATED"/>
    <property type="match status" value="1"/>
</dbReference>
<evidence type="ECO:0000313" key="3">
    <source>
        <dbReference type="Proteomes" id="UP000076837"/>
    </source>
</evidence>
<dbReference type="InterPro" id="IPR001466">
    <property type="entry name" value="Beta-lactam-related"/>
</dbReference>
<feature type="region of interest" description="Disordered" evidence="1">
    <location>
        <begin position="426"/>
        <end position="455"/>
    </location>
</feature>
<feature type="region of interest" description="Disordered" evidence="1">
    <location>
        <begin position="312"/>
        <end position="369"/>
    </location>
</feature>
<accession>A0A163JPN6</accession>
<organism evidence="2 3">
    <name type="scientific">Didymella rabiei</name>
    <name type="common">Chickpea ascochyta blight fungus</name>
    <name type="synonym">Mycosphaerella rabiei</name>
    <dbReference type="NCBI Taxonomy" id="5454"/>
    <lineage>
        <taxon>Eukaryota</taxon>
        <taxon>Fungi</taxon>
        <taxon>Dikarya</taxon>
        <taxon>Ascomycota</taxon>
        <taxon>Pezizomycotina</taxon>
        <taxon>Dothideomycetes</taxon>
        <taxon>Pleosporomycetidae</taxon>
        <taxon>Pleosporales</taxon>
        <taxon>Pleosporineae</taxon>
        <taxon>Didymellaceae</taxon>
        <taxon>Ascochyta</taxon>
    </lineage>
</organism>
<dbReference type="Pfam" id="PF00144">
    <property type="entry name" value="Beta-lactamase"/>
    <property type="match status" value="1"/>
</dbReference>
<dbReference type="AlphaFoldDB" id="A0A163JPN6"/>
<dbReference type="Gene3D" id="3.40.710.10">
    <property type="entry name" value="DD-peptidase/beta-lactamase superfamily"/>
    <property type="match status" value="2"/>
</dbReference>
<feature type="compositionally biased region" description="Polar residues" evidence="1">
    <location>
        <begin position="331"/>
        <end position="347"/>
    </location>
</feature>
<dbReference type="EMBL" id="JYNV01000103">
    <property type="protein sequence ID" value="KZM26496.1"/>
    <property type="molecule type" value="Genomic_DNA"/>
</dbReference>
<dbReference type="InterPro" id="IPR050789">
    <property type="entry name" value="Diverse_Enzym_Activities"/>
</dbReference>
<keyword evidence="3" id="KW-1185">Reference proteome</keyword>
<proteinExistence type="predicted"/>
<feature type="region of interest" description="Disordered" evidence="1">
    <location>
        <begin position="748"/>
        <end position="770"/>
    </location>
</feature>
<dbReference type="PANTHER" id="PTHR43283:SF3">
    <property type="entry name" value="BETA-LACTAMASE FAMILY PROTEIN (AFU_ORTHOLOGUE AFUA_5G07500)"/>
    <property type="match status" value="1"/>
</dbReference>
<dbReference type="OrthoDB" id="5958943at2759"/>
<feature type="compositionally biased region" description="Polar residues" evidence="1">
    <location>
        <begin position="312"/>
        <end position="324"/>
    </location>
</feature>
<dbReference type="STRING" id="5454.A0A163JPN6"/>
<dbReference type="InterPro" id="IPR012338">
    <property type="entry name" value="Beta-lactam/transpept-like"/>
</dbReference>